<dbReference type="Proteomes" id="UP001280121">
    <property type="component" value="Unassembled WGS sequence"/>
</dbReference>
<dbReference type="PANTHER" id="PTHR12959">
    <property type="entry name" value="GPI TRANSAMIDASE COMPONENT PIG-T-RELATED"/>
    <property type="match status" value="1"/>
</dbReference>
<name>A0AAD9THF7_9ROSI</name>
<gene>
    <name evidence="1" type="ORF">Ddye_030863</name>
</gene>
<dbReference type="EMBL" id="JANJYI010000009">
    <property type="protein sequence ID" value="KAK2636071.1"/>
    <property type="molecule type" value="Genomic_DNA"/>
</dbReference>
<organism evidence="1 2">
    <name type="scientific">Dipteronia dyeriana</name>
    <dbReference type="NCBI Taxonomy" id="168575"/>
    <lineage>
        <taxon>Eukaryota</taxon>
        <taxon>Viridiplantae</taxon>
        <taxon>Streptophyta</taxon>
        <taxon>Embryophyta</taxon>
        <taxon>Tracheophyta</taxon>
        <taxon>Spermatophyta</taxon>
        <taxon>Magnoliopsida</taxon>
        <taxon>eudicotyledons</taxon>
        <taxon>Gunneridae</taxon>
        <taxon>Pentapetalae</taxon>
        <taxon>rosids</taxon>
        <taxon>malvids</taxon>
        <taxon>Sapindales</taxon>
        <taxon>Sapindaceae</taxon>
        <taxon>Hippocastanoideae</taxon>
        <taxon>Acereae</taxon>
        <taxon>Dipteronia</taxon>
    </lineage>
</organism>
<dbReference type="GO" id="GO:0016255">
    <property type="term" value="P:attachment of GPI anchor to protein"/>
    <property type="evidence" value="ECO:0007669"/>
    <property type="project" value="InterPro"/>
</dbReference>
<dbReference type="PANTHER" id="PTHR12959:SF11">
    <property type="entry name" value="GPI TRANSAMIDASE COMPONENT PIG-T"/>
    <property type="match status" value="1"/>
</dbReference>
<accession>A0AAD9THF7</accession>
<comment type="caution">
    <text evidence="1">The sequence shown here is derived from an EMBL/GenBank/DDBJ whole genome shotgun (WGS) entry which is preliminary data.</text>
</comment>
<dbReference type="GO" id="GO:0042765">
    <property type="term" value="C:GPI-anchor transamidase complex"/>
    <property type="evidence" value="ECO:0007669"/>
    <property type="project" value="InterPro"/>
</dbReference>
<proteinExistence type="predicted"/>
<keyword evidence="2" id="KW-1185">Reference proteome</keyword>
<reference evidence="1" key="1">
    <citation type="journal article" date="2023" name="Plant J.">
        <title>Genome sequences and population genomics provide insights into the demographic history, inbreeding, and mutation load of two 'living fossil' tree species of Dipteronia.</title>
        <authorList>
            <person name="Feng Y."/>
            <person name="Comes H.P."/>
            <person name="Chen J."/>
            <person name="Zhu S."/>
            <person name="Lu R."/>
            <person name="Zhang X."/>
            <person name="Li P."/>
            <person name="Qiu J."/>
            <person name="Olsen K.M."/>
            <person name="Qiu Y."/>
        </authorList>
    </citation>
    <scope>NUCLEOTIDE SEQUENCE</scope>
    <source>
        <strain evidence="1">KIB01</strain>
    </source>
</reference>
<sequence length="134" mass="15077">MRGGEFMHRTRTNSTVVLQPSSWRTGLVGELKNLQKENANSETNKMASKVFLGNLTFELSVNPDKVFEEVDNFHSKSTSILYGFSVEKYSDSHPLDVGLTWMIPVVWSCQQARLHASRFLMGSGKGWGAIAIYF</sequence>
<protein>
    <submittedName>
        <fullName evidence="1">Uncharacterized protein</fullName>
    </submittedName>
</protein>
<dbReference type="AlphaFoldDB" id="A0AAD9THF7"/>
<dbReference type="InterPro" id="IPR007245">
    <property type="entry name" value="PIG-T"/>
</dbReference>
<evidence type="ECO:0000313" key="1">
    <source>
        <dbReference type="EMBL" id="KAK2636071.1"/>
    </source>
</evidence>
<evidence type="ECO:0000313" key="2">
    <source>
        <dbReference type="Proteomes" id="UP001280121"/>
    </source>
</evidence>